<feature type="signal peptide" evidence="1">
    <location>
        <begin position="1"/>
        <end position="21"/>
    </location>
</feature>
<dbReference type="Proteomes" id="UP001058602">
    <property type="component" value="Chromosome 1"/>
</dbReference>
<name>A0ABY5LJ71_9VIBR</name>
<evidence type="ECO:0000313" key="2">
    <source>
        <dbReference type="EMBL" id="UUM31876.1"/>
    </source>
</evidence>
<accession>A0ABY5LJ71</accession>
<feature type="chain" id="PRO_5045896986" description="Secreted protein" evidence="1">
    <location>
        <begin position="22"/>
        <end position="97"/>
    </location>
</feature>
<organism evidence="2 3">
    <name type="scientific">Vibrio japonicus</name>
    <dbReference type="NCBI Taxonomy" id="1824638"/>
    <lineage>
        <taxon>Bacteria</taxon>
        <taxon>Pseudomonadati</taxon>
        <taxon>Pseudomonadota</taxon>
        <taxon>Gammaproteobacteria</taxon>
        <taxon>Vibrionales</taxon>
        <taxon>Vibrionaceae</taxon>
        <taxon>Vibrio</taxon>
    </lineage>
</organism>
<reference evidence="2" key="1">
    <citation type="submission" date="2022-07" db="EMBL/GenBank/DDBJ databases">
        <title>Complete genome of Vibrio japonicus strain JCM 31412T and phylogenomic assessment of the Nereis clade of the genus Vibrio.</title>
        <authorList>
            <person name="Shlafstein M.D."/>
            <person name="Emsley S.A."/>
            <person name="Ushijima B."/>
            <person name="Videau P."/>
            <person name="Saw J.H."/>
        </authorList>
    </citation>
    <scope>NUCLEOTIDE SEQUENCE</scope>
    <source>
        <strain evidence="2">JCM 31412</strain>
    </source>
</reference>
<dbReference type="EMBL" id="CP102096">
    <property type="protein sequence ID" value="UUM31876.1"/>
    <property type="molecule type" value="Genomic_DNA"/>
</dbReference>
<evidence type="ECO:0008006" key="4">
    <source>
        <dbReference type="Google" id="ProtNLM"/>
    </source>
</evidence>
<keyword evidence="1" id="KW-0732">Signal</keyword>
<gene>
    <name evidence="2" type="ORF">NP165_12290</name>
</gene>
<evidence type="ECO:0000313" key="3">
    <source>
        <dbReference type="Proteomes" id="UP001058602"/>
    </source>
</evidence>
<protein>
    <recommendedName>
        <fullName evidence="4">Secreted protein</fullName>
    </recommendedName>
</protein>
<evidence type="ECO:0000256" key="1">
    <source>
        <dbReference type="SAM" id="SignalP"/>
    </source>
</evidence>
<sequence length="97" mass="9041">MKHITLAVLLTLGGAPTSVISADKATPDVEVNDLNTAVTATKNLAERGGTAAGTTEAASSASGTATTTAVAVGAAVAVTAAVVLGSSGGSSGVDGTN</sequence>
<keyword evidence="3" id="KW-1185">Reference proteome</keyword>
<proteinExistence type="predicted"/>